<sequence>MLKNRDAIMKQFGADVSYLKNKNISALLPKQYTPSGYSSANQLIAQNIVVGKFQAAYSSVALGE</sequence>
<gene>
    <name evidence="1" type="ORF">ACFFNY_12270</name>
</gene>
<proteinExistence type="predicted"/>
<dbReference type="RefSeq" id="WP_344911332.1">
    <property type="nucleotide sequence ID" value="NZ_BAAAYO010000010.1"/>
</dbReference>
<dbReference type="EMBL" id="JBHMAG010000009">
    <property type="protein sequence ID" value="MFB9752333.1"/>
    <property type="molecule type" value="Genomic_DNA"/>
</dbReference>
<evidence type="ECO:0000313" key="1">
    <source>
        <dbReference type="EMBL" id="MFB9752333.1"/>
    </source>
</evidence>
<accession>A0ABV5VW91</accession>
<name>A0ABV5VW91_9BACL</name>
<dbReference type="Proteomes" id="UP001589619">
    <property type="component" value="Unassembled WGS sequence"/>
</dbReference>
<organism evidence="1 2">
    <name type="scientific">Paenibacillus hodogayensis</name>
    <dbReference type="NCBI Taxonomy" id="279208"/>
    <lineage>
        <taxon>Bacteria</taxon>
        <taxon>Bacillati</taxon>
        <taxon>Bacillota</taxon>
        <taxon>Bacilli</taxon>
        <taxon>Bacillales</taxon>
        <taxon>Paenibacillaceae</taxon>
        <taxon>Paenibacillus</taxon>
    </lineage>
</organism>
<keyword evidence="2" id="KW-1185">Reference proteome</keyword>
<comment type="caution">
    <text evidence="1">The sequence shown here is derived from an EMBL/GenBank/DDBJ whole genome shotgun (WGS) entry which is preliminary data.</text>
</comment>
<reference evidence="1 2" key="1">
    <citation type="submission" date="2024-09" db="EMBL/GenBank/DDBJ databases">
        <authorList>
            <person name="Sun Q."/>
            <person name="Mori K."/>
        </authorList>
    </citation>
    <scope>NUCLEOTIDE SEQUENCE [LARGE SCALE GENOMIC DNA]</scope>
    <source>
        <strain evidence="1 2">JCM 12520</strain>
    </source>
</reference>
<evidence type="ECO:0000313" key="2">
    <source>
        <dbReference type="Proteomes" id="UP001589619"/>
    </source>
</evidence>
<protein>
    <submittedName>
        <fullName evidence="1">Uncharacterized protein</fullName>
    </submittedName>
</protein>